<feature type="transmembrane region" description="Helical" evidence="10">
    <location>
        <begin position="12"/>
        <end position="35"/>
    </location>
</feature>
<keyword evidence="8 10" id="KW-1133">Transmembrane helix</keyword>
<keyword evidence="9 10" id="KW-0472">Membrane</keyword>
<dbReference type="PANTHER" id="PTHR30093">
    <property type="entry name" value="GENERAL SECRETION PATHWAY PROTEIN G"/>
    <property type="match status" value="1"/>
</dbReference>
<dbReference type="Pfam" id="PF07963">
    <property type="entry name" value="N_methyl"/>
    <property type="match status" value="1"/>
</dbReference>
<evidence type="ECO:0000259" key="11">
    <source>
        <dbReference type="Pfam" id="PF08334"/>
    </source>
</evidence>
<accession>A0A839UWD1</accession>
<evidence type="ECO:0000256" key="2">
    <source>
        <dbReference type="ARBA" id="ARBA00009984"/>
    </source>
</evidence>
<evidence type="ECO:0000256" key="4">
    <source>
        <dbReference type="ARBA" id="ARBA00022475"/>
    </source>
</evidence>
<sequence length="150" mass="16311">MNRINAAQRGFSLIEIMVVLVILGLLISIVAPNVLDRADSARVQKVFADFKAIETSLKSYRLDNFSYPTSEQGLDALVSKPSLDPIPKRYPANGYLDSLPKDPWGNAYLYISPGEHGTVDIYTLGADGVAGGEGQNADIGNWQSMSDFES</sequence>
<dbReference type="PRINTS" id="PR00813">
    <property type="entry name" value="BCTERIALGSPG"/>
</dbReference>
<dbReference type="SUPFAM" id="SSF54523">
    <property type="entry name" value="Pili subunits"/>
    <property type="match status" value="1"/>
</dbReference>
<evidence type="ECO:0000313" key="13">
    <source>
        <dbReference type="Proteomes" id="UP000559987"/>
    </source>
</evidence>
<evidence type="ECO:0000256" key="7">
    <source>
        <dbReference type="ARBA" id="ARBA00022692"/>
    </source>
</evidence>
<dbReference type="EMBL" id="JACHXZ010000004">
    <property type="protein sequence ID" value="MBB3169768.1"/>
    <property type="molecule type" value="Genomic_DNA"/>
</dbReference>
<keyword evidence="5" id="KW-0488">Methylation</keyword>
<evidence type="ECO:0000313" key="12">
    <source>
        <dbReference type="EMBL" id="MBB3169768.1"/>
    </source>
</evidence>
<dbReference type="NCBIfam" id="TIGR02532">
    <property type="entry name" value="IV_pilin_GFxxxE"/>
    <property type="match status" value="1"/>
</dbReference>
<keyword evidence="6" id="KW-0997">Cell inner membrane</keyword>
<dbReference type="GO" id="GO:0005886">
    <property type="term" value="C:plasma membrane"/>
    <property type="evidence" value="ECO:0007669"/>
    <property type="project" value="UniProtKB-SubCell"/>
</dbReference>
<protein>
    <recommendedName>
        <fullName evidence="3">Type II secretion system core protein G</fullName>
    </recommendedName>
</protein>
<dbReference type="InterPro" id="IPR000983">
    <property type="entry name" value="Bac_GSPG_pilin"/>
</dbReference>
<dbReference type="GO" id="GO:0015627">
    <property type="term" value="C:type II protein secretion system complex"/>
    <property type="evidence" value="ECO:0007669"/>
    <property type="project" value="InterPro"/>
</dbReference>
<gene>
    <name evidence="12" type="ORF">FHS30_002981</name>
</gene>
<evidence type="ECO:0000256" key="8">
    <source>
        <dbReference type="ARBA" id="ARBA00022989"/>
    </source>
</evidence>
<feature type="domain" description="Type II secretion system protein GspG C-terminal" evidence="11">
    <location>
        <begin position="33"/>
        <end position="142"/>
    </location>
</feature>
<dbReference type="InterPro" id="IPR045584">
    <property type="entry name" value="Pilin-like"/>
</dbReference>
<evidence type="ECO:0000256" key="6">
    <source>
        <dbReference type="ARBA" id="ARBA00022519"/>
    </source>
</evidence>
<dbReference type="InterPro" id="IPR010054">
    <property type="entry name" value="Type2_sec_GspG"/>
</dbReference>
<evidence type="ECO:0000256" key="1">
    <source>
        <dbReference type="ARBA" id="ARBA00004377"/>
    </source>
</evidence>
<comment type="subcellular location">
    <subcellularLocation>
        <location evidence="1">Cell inner membrane</location>
        <topology evidence="1">Single-pass membrane protein</topology>
    </subcellularLocation>
</comment>
<evidence type="ECO:0000256" key="3">
    <source>
        <dbReference type="ARBA" id="ARBA00020042"/>
    </source>
</evidence>
<dbReference type="AlphaFoldDB" id="A0A839UWD1"/>
<keyword evidence="4" id="KW-1003">Cell membrane</keyword>
<dbReference type="Proteomes" id="UP000559987">
    <property type="component" value="Unassembled WGS sequence"/>
</dbReference>
<keyword evidence="7 10" id="KW-0812">Transmembrane</keyword>
<dbReference type="InterPro" id="IPR013545">
    <property type="entry name" value="T2SS_protein-GspG_C"/>
</dbReference>
<dbReference type="PANTHER" id="PTHR30093:SF44">
    <property type="entry name" value="TYPE II SECRETION SYSTEM CORE PROTEIN G"/>
    <property type="match status" value="1"/>
</dbReference>
<evidence type="ECO:0000256" key="5">
    <source>
        <dbReference type="ARBA" id="ARBA00022481"/>
    </source>
</evidence>
<dbReference type="NCBIfam" id="TIGR01710">
    <property type="entry name" value="typeII_sec_gspG"/>
    <property type="match status" value="1"/>
</dbReference>
<dbReference type="PROSITE" id="PS00409">
    <property type="entry name" value="PROKAR_NTER_METHYL"/>
    <property type="match status" value="1"/>
</dbReference>
<dbReference type="Gene3D" id="3.30.700.10">
    <property type="entry name" value="Glycoprotein, Type 4 Pilin"/>
    <property type="match status" value="1"/>
</dbReference>
<proteinExistence type="inferred from homology"/>
<evidence type="ECO:0000256" key="9">
    <source>
        <dbReference type="ARBA" id="ARBA00023136"/>
    </source>
</evidence>
<organism evidence="12 13">
    <name type="scientific">Simiduia aestuariiviva</name>
    <dbReference type="NCBI Taxonomy" id="1510459"/>
    <lineage>
        <taxon>Bacteria</taxon>
        <taxon>Pseudomonadati</taxon>
        <taxon>Pseudomonadota</taxon>
        <taxon>Gammaproteobacteria</taxon>
        <taxon>Cellvibrionales</taxon>
        <taxon>Cellvibrionaceae</taxon>
        <taxon>Simiduia</taxon>
    </lineage>
</organism>
<evidence type="ECO:0000256" key="10">
    <source>
        <dbReference type="SAM" id="Phobius"/>
    </source>
</evidence>
<dbReference type="GO" id="GO:0015628">
    <property type="term" value="P:protein secretion by the type II secretion system"/>
    <property type="evidence" value="ECO:0007669"/>
    <property type="project" value="InterPro"/>
</dbReference>
<comment type="similarity">
    <text evidence="2">Belongs to the GSP G family.</text>
</comment>
<keyword evidence="13" id="KW-1185">Reference proteome</keyword>
<dbReference type="RefSeq" id="WP_183911257.1">
    <property type="nucleotide sequence ID" value="NZ_JACHXZ010000004.1"/>
</dbReference>
<name>A0A839UWD1_9GAMM</name>
<comment type="caution">
    <text evidence="12">The sequence shown here is derived from an EMBL/GenBank/DDBJ whole genome shotgun (WGS) entry which is preliminary data.</text>
</comment>
<dbReference type="InterPro" id="IPR012902">
    <property type="entry name" value="N_methyl_site"/>
</dbReference>
<dbReference type="Pfam" id="PF08334">
    <property type="entry name" value="T2SSG"/>
    <property type="match status" value="1"/>
</dbReference>
<reference evidence="12 13" key="1">
    <citation type="submission" date="2020-08" db="EMBL/GenBank/DDBJ databases">
        <title>Genomic Encyclopedia of Type Strains, Phase III (KMG-III): the genomes of soil and plant-associated and newly described type strains.</title>
        <authorList>
            <person name="Whitman W."/>
        </authorList>
    </citation>
    <scope>NUCLEOTIDE SEQUENCE [LARGE SCALE GENOMIC DNA]</scope>
    <source>
        <strain evidence="12 13">CECT 8571</strain>
    </source>
</reference>